<accession>A0AAE3GIV3</accession>
<dbReference type="CDD" id="cd04301">
    <property type="entry name" value="NAT_SF"/>
    <property type="match status" value="1"/>
</dbReference>
<evidence type="ECO:0000259" key="3">
    <source>
        <dbReference type="PROSITE" id="PS51186"/>
    </source>
</evidence>
<dbReference type="AlphaFoldDB" id="A0AAE3GIV3"/>
<evidence type="ECO:0000313" key="5">
    <source>
        <dbReference type="Proteomes" id="UP001206128"/>
    </source>
</evidence>
<protein>
    <submittedName>
        <fullName evidence="4">Acetyltransferase (GNAT) family protein</fullName>
    </submittedName>
</protein>
<dbReference type="InterPro" id="IPR050832">
    <property type="entry name" value="Bact_Acetyltransf"/>
</dbReference>
<keyword evidence="1" id="KW-0808">Transferase</keyword>
<name>A0AAE3GIV3_9PSEU</name>
<dbReference type="PANTHER" id="PTHR43877">
    <property type="entry name" value="AMINOALKYLPHOSPHONATE N-ACETYLTRANSFERASE-RELATED-RELATED"/>
    <property type="match status" value="1"/>
</dbReference>
<sequence length="168" mass="18835">MTTLPTDADWAVTRVPVGRAEAAGLLREYFEELSSRYYGRQPTEAEIDEAIAESPNHDLVPPRGLFLVAHHRDDLAGCVGLRIHTPEIAEITRMFVRRPFRGRGAASRLLVALEAEAAGLGITTLRLETRNNLVEARKLYAKHGYAEVPPYAERPYAEHWFEKRLGTG</sequence>
<dbReference type="RefSeq" id="WP_253777373.1">
    <property type="nucleotide sequence ID" value="NZ_JAMTCK010000016.1"/>
</dbReference>
<keyword evidence="5" id="KW-1185">Reference proteome</keyword>
<dbReference type="Pfam" id="PF00583">
    <property type="entry name" value="Acetyltransf_1"/>
    <property type="match status" value="1"/>
</dbReference>
<dbReference type="GO" id="GO:0016747">
    <property type="term" value="F:acyltransferase activity, transferring groups other than amino-acyl groups"/>
    <property type="evidence" value="ECO:0007669"/>
    <property type="project" value="InterPro"/>
</dbReference>
<reference evidence="4" key="1">
    <citation type="submission" date="2022-06" db="EMBL/GenBank/DDBJ databases">
        <title>Genomic Encyclopedia of Archaeal and Bacterial Type Strains, Phase II (KMG-II): from individual species to whole genera.</title>
        <authorList>
            <person name="Goeker M."/>
        </authorList>
    </citation>
    <scope>NUCLEOTIDE SEQUENCE</scope>
    <source>
        <strain evidence="4">DSM 43935</strain>
    </source>
</reference>
<gene>
    <name evidence="4" type="ORF">LX83_005902</name>
</gene>
<dbReference type="InterPro" id="IPR016181">
    <property type="entry name" value="Acyl_CoA_acyltransferase"/>
</dbReference>
<dbReference type="InterPro" id="IPR000182">
    <property type="entry name" value="GNAT_dom"/>
</dbReference>
<dbReference type="EMBL" id="JAMTCK010000016">
    <property type="protein sequence ID" value="MCP2169022.1"/>
    <property type="molecule type" value="Genomic_DNA"/>
</dbReference>
<dbReference type="PROSITE" id="PS51186">
    <property type="entry name" value="GNAT"/>
    <property type="match status" value="1"/>
</dbReference>
<dbReference type="PANTHER" id="PTHR43877:SF2">
    <property type="entry name" value="AMINOALKYLPHOSPHONATE N-ACETYLTRANSFERASE-RELATED"/>
    <property type="match status" value="1"/>
</dbReference>
<proteinExistence type="predicted"/>
<dbReference type="Gene3D" id="3.40.630.30">
    <property type="match status" value="1"/>
</dbReference>
<keyword evidence="2" id="KW-0012">Acyltransferase</keyword>
<feature type="domain" description="N-acetyltransferase" evidence="3">
    <location>
        <begin position="24"/>
        <end position="166"/>
    </location>
</feature>
<evidence type="ECO:0000256" key="2">
    <source>
        <dbReference type="ARBA" id="ARBA00023315"/>
    </source>
</evidence>
<organism evidence="4 5">
    <name type="scientific">Goodfellowiella coeruleoviolacea</name>
    <dbReference type="NCBI Taxonomy" id="334858"/>
    <lineage>
        <taxon>Bacteria</taxon>
        <taxon>Bacillati</taxon>
        <taxon>Actinomycetota</taxon>
        <taxon>Actinomycetes</taxon>
        <taxon>Pseudonocardiales</taxon>
        <taxon>Pseudonocardiaceae</taxon>
        <taxon>Goodfellowiella</taxon>
    </lineage>
</organism>
<dbReference type="Proteomes" id="UP001206128">
    <property type="component" value="Unassembled WGS sequence"/>
</dbReference>
<comment type="caution">
    <text evidence="4">The sequence shown here is derived from an EMBL/GenBank/DDBJ whole genome shotgun (WGS) entry which is preliminary data.</text>
</comment>
<dbReference type="SUPFAM" id="SSF55729">
    <property type="entry name" value="Acyl-CoA N-acyltransferases (Nat)"/>
    <property type="match status" value="1"/>
</dbReference>
<evidence type="ECO:0000256" key="1">
    <source>
        <dbReference type="ARBA" id="ARBA00022679"/>
    </source>
</evidence>
<evidence type="ECO:0000313" key="4">
    <source>
        <dbReference type="EMBL" id="MCP2169022.1"/>
    </source>
</evidence>